<reference evidence="5" key="2">
    <citation type="journal article" date="2019" name="Microbiol. Resour. Announc.">
        <title>Draft Genomic Sequences of Streptomyces misionensis and Streptomyces albidoflavus, bacteria applied for phytopathogen biocontrol.</title>
        <authorList>
            <person name="Pylro V."/>
            <person name="Dias A."/>
            <person name="Andreote F."/>
            <person name="Varani A."/>
            <person name="Andreote C."/>
            <person name="Bernardo E."/>
            <person name="Martins T."/>
        </authorList>
    </citation>
    <scope>NUCLEOTIDE SEQUENCE [LARGE SCALE GENOMIC DNA]</scope>
    <source>
        <strain evidence="5">77</strain>
    </source>
</reference>
<dbReference type="RefSeq" id="WP_003949117.1">
    <property type="nucleotide sequence ID" value="NC_020990.1"/>
</dbReference>
<protein>
    <submittedName>
        <fullName evidence="2">DUF397 domain-containing protein</fullName>
    </submittedName>
</protein>
<accession>A0AB37XF91</accession>
<comment type="caution">
    <text evidence="2">The sequence shown here is derived from an EMBL/GenBank/DDBJ whole genome shotgun (WGS) entry which is preliminary data.</text>
</comment>
<dbReference type="EMBL" id="VOGX01000070">
    <property type="protein sequence ID" value="TWV17694.1"/>
    <property type="molecule type" value="Genomic_DNA"/>
</dbReference>
<keyword evidence="5" id="KW-1185">Reference proteome</keyword>
<dbReference type="KEGG" id="salb:XNR_3255"/>
<evidence type="ECO:0000313" key="2">
    <source>
        <dbReference type="EMBL" id="RZE38608.1"/>
    </source>
</evidence>
<name>A0AB37XF91_9ACTN</name>
<evidence type="ECO:0000313" key="4">
    <source>
        <dbReference type="Proteomes" id="UP000292095"/>
    </source>
</evidence>
<dbReference type="Proteomes" id="UP000292095">
    <property type="component" value="Unassembled WGS sequence"/>
</dbReference>
<feature type="domain" description="DUF397" evidence="1">
    <location>
        <begin position="12"/>
        <end position="66"/>
    </location>
</feature>
<reference evidence="3" key="3">
    <citation type="submission" date="2019-07" db="EMBL/GenBank/DDBJ databases">
        <authorList>
            <person name="Pylro V."/>
            <person name="Dias A."/>
            <person name="Andreote F."/>
            <person name="Varani A."/>
            <person name="Andreote C."/>
            <person name="Bernardo E."/>
            <person name="Martins T."/>
        </authorList>
    </citation>
    <scope>NUCLEOTIDE SEQUENCE</scope>
    <source>
        <strain evidence="3">77</strain>
    </source>
</reference>
<reference evidence="2 4" key="1">
    <citation type="submission" date="2017-12" db="EMBL/GenBank/DDBJ databases">
        <title>Population genomics insights into the ecological differentiation and adaptive evolution in streptomycetes.</title>
        <authorList>
            <person name="Li Y."/>
            <person name="Huang Y."/>
        </authorList>
    </citation>
    <scope>NUCLEOTIDE SEQUENCE [LARGE SCALE GENOMIC DNA]</scope>
    <source>
        <strain evidence="2 4">FXJ.2339</strain>
    </source>
</reference>
<evidence type="ECO:0000313" key="3">
    <source>
        <dbReference type="EMBL" id="TWV17694.1"/>
    </source>
</evidence>
<evidence type="ECO:0000313" key="5">
    <source>
        <dbReference type="Proteomes" id="UP000318052"/>
    </source>
</evidence>
<gene>
    <name evidence="2" type="ORF">C0Q91_17305</name>
    <name evidence="3" type="ORF">FRZ02_30920</name>
</gene>
<dbReference type="InterPro" id="IPR007278">
    <property type="entry name" value="DUF397"/>
</dbReference>
<dbReference type="Pfam" id="PF04149">
    <property type="entry name" value="DUF397"/>
    <property type="match status" value="1"/>
</dbReference>
<organism evidence="2 4">
    <name type="scientific">Streptomyces albidoflavus</name>
    <dbReference type="NCBI Taxonomy" id="1886"/>
    <lineage>
        <taxon>Bacteria</taxon>
        <taxon>Bacillati</taxon>
        <taxon>Actinomycetota</taxon>
        <taxon>Actinomycetes</taxon>
        <taxon>Kitasatosporales</taxon>
        <taxon>Streptomycetaceae</taxon>
        <taxon>Streptomyces</taxon>
        <taxon>Streptomyces albidoflavus group</taxon>
    </lineage>
</organism>
<dbReference type="EMBL" id="PKLK01000019">
    <property type="protein sequence ID" value="RZE38608.1"/>
    <property type="molecule type" value="Genomic_DNA"/>
</dbReference>
<dbReference type="Proteomes" id="UP000318052">
    <property type="component" value="Unassembled WGS sequence"/>
</dbReference>
<evidence type="ECO:0000259" key="1">
    <source>
        <dbReference type="Pfam" id="PF04149"/>
    </source>
</evidence>
<sequence>MHTNTHTALSGARWFTSSYSNAQGGECVEGAALPGGQMAIRDTKDRRRGAFVFPAPAWRAFLGAVKEGGESV</sequence>
<dbReference type="AlphaFoldDB" id="A0AB37XF91"/>
<proteinExistence type="predicted"/>